<dbReference type="Proteomes" id="UP000228934">
    <property type="component" value="Unassembled WGS sequence"/>
</dbReference>
<dbReference type="EMBL" id="KV922985">
    <property type="protein sequence ID" value="PIO40810.1"/>
    <property type="molecule type" value="Genomic_DNA"/>
</dbReference>
<dbReference type="AlphaFoldDB" id="A0A2G9SKX7"/>
<evidence type="ECO:0000313" key="3">
    <source>
        <dbReference type="Proteomes" id="UP000228934"/>
    </source>
</evidence>
<organism evidence="2 3">
    <name type="scientific">Aquarana catesbeiana</name>
    <name type="common">American bullfrog</name>
    <name type="synonym">Rana catesbeiana</name>
    <dbReference type="NCBI Taxonomy" id="8400"/>
    <lineage>
        <taxon>Eukaryota</taxon>
        <taxon>Metazoa</taxon>
        <taxon>Chordata</taxon>
        <taxon>Craniata</taxon>
        <taxon>Vertebrata</taxon>
        <taxon>Euteleostomi</taxon>
        <taxon>Amphibia</taxon>
        <taxon>Batrachia</taxon>
        <taxon>Anura</taxon>
        <taxon>Neobatrachia</taxon>
        <taxon>Ranoidea</taxon>
        <taxon>Ranidae</taxon>
        <taxon>Aquarana</taxon>
    </lineage>
</organism>
<keyword evidence="3" id="KW-1185">Reference proteome</keyword>
<gene>
    <name evidence="2" type="ORF">AB205_0056710</name>
</gene>
<evidence type="ECO:0000256" key="1">
    <source>
        <dbReference type="SAM" id="MobiDB-lite"/>
    </source>
</evidence>
<protein>
    <submittedName>
        <fullName evidence="2">Uncharacterized protein</fullName>
    </submittedName>
</protein>
<name>A0A2G9SKX7_AQUCT</name>
<feature type="region of interest" description="Disordered" evidence="1">
    <location>
        <begin position="29"/>
        <end position="50"/>
    </location>
</feature>
<evidence type="ECO:0000313" key="2">
    <source>
        <dbReference type="EMBL" id="PIO40810.1"/>
    </source>
</evidence>
<sequence length="50" mass="5394">MHTVCQHVLSAITGYQCTHFVGATPSSQLKQVRGRGCTPETRPLISHDGS</sequence>
<reference evidence="3" key="1">
    <citation type="journal article" date="2017" name="Nat. Commun.">
        <title>The North American bullfrog draft genome provides insight into hormonal regulation of long noncoding RNA.</title>
        <authorList>
            <person name="Hammond S.A."/>
            <person name="Warren R.L."/>
            <person name="Vandervalk B.P."/>
            <person name="Kucuk E."/>
            <person name="Khan H."/>
            <person name="Gibb E.A."/>
            <person name="Pandoh P."/>
            <person name="Kirk H."/>
            <person name="Zhao Y."/>
            <person name="Jones M."/>
            <person name="Mungall A.J."/>
            <person name="Coope R."/>
            <person name="Pleasance S."/>
            <person name="Moore R.A."/>
            <person name="Holt R.A."/>
            <person name="Round J.M."/>
            <person name="Ohora S."/>
            <person name="Walle B.V."/>
            <person name="Veldhoen N."/>
            <person name="Helbing C.C."/>
            <person name="Birol I."/>
        </authorList>
    </citation>
    <scope>NUCLEOTIDE SEQUENCE [LARGE SCALE GENOMIC DNA]</scope>
</reference>
<proteinExistence type="predicted"/>
<accession>A0A2G9SKX7</accession>